<keyword evidence="2" id="KW-1133">Transmembrane helix</keyword>
<evidence type="ECO:0000256" key="2">
    <source>
        <dbReference type="SAM" id="Phobius"/>
    </source>
</evidence>
<keyword evidence="2" id="KW-0812">Transmembrane</keyword>
<dbReference type="PANTHER" id="PTHR35896:SF3">
    <property type="entry name" value="MAJOR FACILITATOR SUPERFAMILY TRANSPORTER"/>
    <property type="match status" value="1"/>
</dbReference>
<evidence type="ECO:0000313" key="3">
    <source>
        <dbReference type="EMBL" id="KAK0642644.1"/>
    </source>
</evidence>
<proteinExistence type="predicted"/>
<evidence type="ECO:0000256" key="1">
    <source>
        <dbReference type="SAM" id="MobiDB-lite"/>
    </source>
</evidence>
<keyword evidence="4" id="KW-1185">Reference proteome</keyword>
<organism evidence="3 4">
    <name type="scientific">Lasiodiplodia hormozganensis</name>
    <dbReference type="NCBI Taxonomy" id="869390"/>
    <lineage>
        <taxon>Eukaryota</taxon>
        <taxon>Fungi</taxon>
        <taxon>Dikarya</taxon>
        <taxon>Ascomycota</taxon>
        <taxon>Pezizomycotina</taxon>
        <taxon>Dothideomycetes</taxon>
        <taxon>Dothideomycetes incertae sedis</taxon>
        <taxon>Botryosphaeriales</taxon>
        <taxon>Botryosphaeriaceae</taxon>
        <taxon>Lasiodiplodia</taxon>
    </lineage>
</organism>
<name>A0AA39XYH1_9PEZI</name>
<accession>A0AA39XYH1</accession>
<protein>
    <submittedName>
        <fullName evidence="3">Uncharacterized protein</fullName>
    </submittedName>
</protein>
<sequence>MKPTMSNGEHERMQQYRPSDASCSLSDLEEGPSSEEEKLLQTDPLSENHQPSRRFLKTLECTGTAWIAVPVLIVALIAAVFSIAAAASTELSISPKTQATSFKQFPIKTDDLGDYIECPTESPEAAKSAGCSFDVLLYGWLPDACFDADMYRDITTDADYGFYLDREGQRPIAMAELMKGDYVQYPEAYVSVEEHWQHCTYMLNSSLRFRAKEPPTALNLHLDQHHIGHCLKFLLDPATTRSLEVTQTRALFSAKRRCYLRQHAQFG</sequence>
<evidence type="ECO:0000313" key="4">
    <source>
        <dbReference type="Proteomes" id="UP001175001"/>
    </source>
</evidence>
<dbReference type="InterPro" id="IPR053008">
    <property type="entry name" value="Phomopsin_biosynth_assoc"/>
</dbReference>
<feature type="transmembrane region" description="Helical" evidence="2">
    <location>
        <begin position="63"/>
        <end position="87"/>
    </location>
</feature>
<reference evidence="3" key="1">
    <citation type="submission" date="2023-06" db="EMBL/GenBank/DDBJ databases">
        <title>Multi-omics analyses reveal the molecular pathogenesis toolkit of Lasiodiplodia hormozganensis, a cross-kingdom pathogen.</title>
        <authorList>
            <person name="Felix C."/>
            <person name="Meneses R."/>
            <person name="Goncalves M.F.M."/>
            <person name="Tilleman L."/>
            <person name="Duarte A.S."/>
            <person name="Jorrin-Novo J.V."/>
            <person name="Van De Peer Y."/>
            <person name="Deforce D."/>
            <person name="Van Nieuwerburgh F."/>
            <person name="Esteves A.C."/>
            <person name="Alves A."/>
        </authorList>
    </citation>
    <scope>NUCLEOTIDE SEQUENCE</scope>
    <source>
        <strain evidence="3">CBS 339.90</strain>
    </source>
</reference>
<gene>
    <name evidence="3" type="ORF">DIS24_g8842</name>
</gene>
<feature type="region of interest" description="Disordered" evidence="1">
    <location>
        <begin position="1"/>
        <end position="49"/>
    </location>
</feature>
<dbReference type="Proteomes" id="UP001175001">
    <property type="component" value="Unassembled WGS sequence"/>
</dbReference>
<comment type="caution">
    <text evidence="3">The sequence shown here is derived from an EMBL/GenBank/DDBJ whole genome shotgun (WGS) entry which is preliminary data.</text>
</comment>
<dbReference type="PANTHER" id="PTHR35896">
    <property type="entry name" value="IG-LIKE DOMAIN-CONTAINING PROTEIN"/>
    <property type="match status" value="1"/>
</dbReference>
<keyword evidence="2" id="KW-0472">Membrane</keyword>
<dbReference type="AlphaFoldDB" id="A0AA39XYH1"/>
<dbReference type="EMBL" id="JAUJDW010000070">
    <property type="protein sequence ID" value="KAK0642644.1"/>
    <property type="molecule type" value="Genomic_DNA"/>
</dbReference>